<dbReference type="RefSeq" id="WP_146517639.1">
    <property type="nucleotide sequence ID" value="NZ_SJPI01000006.1"/>
</dbReference>
<dbReference type="PANTHER" id="PTHR42852:SF6">
    <property type="entry name" value="THIOL:DISULFIDE INTERCHANGE PROTEIN DSBE"/>
    <property type="match status" value="1"/>
</dbReference>
<dbReference type="OrthoDB" id="288837at2"/>
<dbReference type="InterPro" id="IPR013766">
    <property type="entry name" value="Thioredoxin_domain"/>
</dbReference>
<keyword evidence="2" id="KW-0201">Cytochrome c-type biogenesis</keyword>
<evidence type="ECO:0000259" key="5">
    <source>
        <dbReference type="PROSITE" id="PS51352"/>
    </source>
</evidence>
<gene>
    <name evidence="6" type="primary">resA_7</name>
    <name evidence="6" type="ORF">Pla22_52340</name>
</gene>
<proteinExistence type="predicted"/>
<dbReference type="InterPro" id="IPR017937">
    <property type="entry name" value="Thioredoxin_CS"/>
</dbReference>
<evidence type="ECO:0000256" key="3">
    <source>
        <dbReference type="ARBA" id="ARBA00023157"/>
    </source>
</evidence>
<dbReference type="GO" id="GO:0016491">
    <property type="term" value="F:oxidoreductase activity"/>
    <property type="evidence" value="ECO:0007669"/>
    <property type="project" value="InterPro"/>
</dbReference>
<dbReference type="Proteomes" id="UP000316598">
    <property type="component" value="Unassembled WGS sequence"/>
</dbReference>
<sequence>MTRYAAVIFVAFTFVSCNWVHSQDASALSEESKSLLGMLARIQQSDDAELQAMATTVKELPEGKVDQALRIKAAGMIGGRLMELKKTDAAAAQFLDAVKLPHASGQSAQGCANMWSVAMDKLAYHLRDTGKSEEIIPTLDQFTRHSESVCFKATFADLRQKWLLYTGDENGSKEYLRKSVLELFPLTDETAVHELVPLYDLVKNLGFNDRDLRRTSLDQIAESAETAITSGESLEPFSVFTNCRWLLCKNAIAEGETDVDITRYSAGVEELSQIAFKHASEQDSKGIQLLLSSFEKQMEAMKPSKLIGKLVPEVDVTWIAPAEGDSFEKFRGKVVVLDFWAIWCGPCVASFPKMQSLQDRFKEEGLVVVGVTNWYGYEWDAIEKRPVRSDQDIEQSAIDSGDHAAEVSAIREFLKEHKVNYPQLAVGKKADASFGVESLPTIIVVDKNGVIQKVLTGSSEATHASLSRMVNELLNE</sequence>
<comment type="subcellular location">
    <subcellularLocation>
        <location evidence="1">Cell envelope</location>
    </subcellularLocation>
</comment>
<comment type="caution">
    <text evidence="6">The sequence shown here is derived from an EMBL/GenBank/DDBJ whole genome shotgun (WGS) entry which is preliminary data.</text>
</comment>
<dbReference type="Gene3D" id="3.40.30.10">
    <property type="entry name" value="Glutaredoxin"/>
    <property type="match status" value="1"/>
</dbReference>
<dbReference type="GO" id="GO:0030313">
    <property type="term" value="C:cell envelope"/>
    <property type="evidence" value="ECO:0007669"/>
    <property type="project" value="UniProtKB-SubCell"/>
</dbReference>
<dbReference type="InterPro" id="IPR050553">
    <property type="entry name" value="Thioredoxin_ResA/DsbE_sf"/>
</dbReference>
<dbReference type="AlphaFoldDB" id="A0A5C5WBK9"/>
<evidence type="ECO:0000256" key="2">
    <source>
        <dbReference type="ARBA" id="ARBA00022748"/>
    </source>
</evidence>
<dbReference type="EMBL" id="SJPI01000006">
    <property type="protein sequence ID" value="TWT47867.1"/>
    <property type="molecule type" value="Genomic_DNA"/>
</dbReference>
<name>A0A5C5WBK9_9BACT</name>
<dbReference type="PANTHER" id="PTHR42852">
    <property type="entry name" value="THIOL:DISULFIDE INTERCHANGE PROTEIN DSBE"/>
    <property type="match status" value="1"/>
</dbReference>
<protein>
    <submittedName>
        <fullName evidence="6">Thiol-disulfide oxidoreductase ResA</fullName>
    </submittedName>
</protein>
<dbReference type="PROSITE" id="PS51257">
    <property type="entry name" value="PROKAR_LIPOPROTEIN"/>
    <property type="match status" value="1"/>
</dbReference>
<keyword evidence="4" id="KW-0676">Redox-active center</keyword>
<evidence type="ECO:0000256" key="4">
    <source>
        <dbReference type="ARBA" id="ARBA00023284"/>
    </source>
</evidence>
<dbReference type="InterPro" id="IPR013740">
    <property type="entry name" value="Redoxin"/>
</dbReference>
<dbReference type="PROSITE" id="PS00194">
    <property type="entry name" value="THIOREDOXIN_1"/>
    <property type="match status" value="1"/>
</dbReference>
<reference evidence="6 7" key="1">
    <citation type="submission" date="2019-02" db="EMBL/GenBank/DDBJ databases">
        <title>Deep-cultivation of Planctomycetes and their phenomic and genomic characterization uncovers novel biology.</title>
        <authorList>
            <person name="Wiegand S."/>
            <person name="Jogler M."/>
            <person name="Boedeker C."/>
            <person name="Pinto D."/>
            <person name="Vollmers J."/>
            <person name="Rivas-Marin E."/>
            <person name="Kohn T."/>
            <person name="Peeters S.H."/>
            <person name="Heuer A."/>
            <person name="Rast P."/>
            <person name="Oberbeckmann S."/>
            <person name="Bunk B."/>
            <person name="Jeske O."/>
            <person name="Meyerdierks A."/>
            <person name="Storesund J.E."/>
            <person name="Kallscheuer N."/>
            <person name="Luecker S."/>
            <person name="Lage O.M."/>
            <person name="Pohl T."/>
            <person name="Merkel B.J."/>
            <person name="Hornburger P."/>
            <person name="Mueller R.-W."/>
            <person name="Bruemmer F."/>
            <person name="Labrenz M."/>
            <person name="Spormann A.M."/>
            <person name="Op Den Camp H."/>
            <person name="Overmann J."/>
            <person name="Amann R."/>
            <person name="Jetten M.S.M."/>
            <person name="Mascher T."/>
            <person name="Medema M.H."/>
            <person name="Devos D.P."/>
            <person name="Kaster A.-K."/>
            <person name="Ovreas L."/>
            <person name="Rohde M."/>
            <person name="Galperin M.Y."/>
            <person name="Jogler C."/>
        </authorList>
    </citation>
    <scope>NUCLEOTIDE SEQUENCE [LARGE SCALE GENOMIC DNA]</scope>
    <source>
        <strain evidence="6 7">Pla22</strain>
    </source>
</reference>
<keyword evidence="3" id="KW-1015">Disulfide bond</keyword>
<dbReference type="SUPFAM" id="SSF52833">
    <property type="entry name" value="Thioredoxin-like"/>
    <property type="match status" value="1"/>
</dbReference>
<evidence type="ECO:0000313" key="7">
    <source>
        <dbReference type="Proteomes" id="UP000316598"/>
    </source>
</evidence>
<keyword evidence="7" id="KW-1185">Reference proteome</keyword>
<accession>A0A5C5WBK9</accession>
<dbReference type="Pfam" id="PF08534">
    <property type="entry name" value="Redoxin"/>
    <property type="match status" value="1"/>
</dbReference>
<dbReference type="PROSITE" id="PS51352">
    <property type="entry name" value="THIOREDOXIN_2"/>
    <property type="match status" value="1"/>
</dbReference>
<evidence type="ECO:0000313" key="6">
    <source>
        <dbReference type="EMBL" id="TWT47867.1"/>
    </source>
</evidence>
<dbReference type="InterPro" id="IPR036249">
    <property type="entry name" value="Thioredoxin-like_sf"/>
</dbReference>
<dbReference type="GO" id="GO:0017004">
    <property type="term" value="P:cytochrome complex assembly"/>
    <property type="evidence" value="ECO:0007669"/>
    <property type="project" value="UniProtKB-KW"/>
</dbReference>
<feature type="domain" description="Thioredoxin" evidence="5">
    <location>
        <begin position="305"/>
        <end position="475"/>
    </location>
</feature>
<organism evidence="6 7">
    <name type="scientific">Rubripirellula amarantea</name>
    <dbReference type="NCBI Taxonomy" id="2527999"/>
    <lineage>
        <taxon>Bacteria</taxon>
        <taxon>Pseudomonadati</taxon>
        <taxon>Planctomycetota</taxon>
        <taxon>Planctomycetia</taxon>
        <taxon>Pirellulales</taxon>
        <taxon>Pirellulaceae</taxon>
        <taxon>Rubripirellula</taxon>
    </lineage>
</organism>
<dbReference type="CDD" id="cd02966">
    <property type="entry name" value="TlpA_like_family"/>
    <property type="match status" value="1"/>
</dbReference>
<evidence type="ECO:0000256" key="1">
    <source>
        <dbReference type="ARBA" id="ARBA00004196"/>
    </source>
</evidence>